<comment type="cofactor">
    <cofactor evidence="1 14 15">
        <name>Zn(2+)</name>
        <dbReference type="ChEBI" id="CHEBI:29105"/>
    </cofactor>
</comment>
<dbReference type="PROSITE" id="PS00903">
    <property type="entry name" value="CYT_DCMP_DEAMINASES_1"/>
    <property type="match status" value="1"/>
</dbReference>
<dbReference type="GO" id="GO:0055086">
    <property type="term" value="P:nucleobase-containing small molecule metabolic process"/>
    <property type="evidence" value="ECO:0007669"/>
    <property type="project" value="UniProtKB-ARBA"/>
</dbReference>
<dbReference type="GO" id="GO:0004126">
    <property type="term" value="F:cytidine deaminase activity"/>
    <property type="evidence" value="ECO:0007669"/>
    <property type="project" value="UniProtKB-UniRule"/>
</dbReference>
<comment type="similarity">
    <text evidence="3 15">Belongs to the cytidine and deoxycytidylate deaminase family.</text>
</comment>
<dbReference type="InterPro" id="IPR016192">
    <property type="entry name" value="APOBEC/CMP_deaminase_Zn-bd"/>
</dbReference>
<reference evidence="17 18" key="1">
    <citation type="submission" date="2016-11" db="EMBL/GenBank/DDBJ databases">
        <authorList>
            <person name="Jaros S."/>
            <person name="Januszkiewicz K."/>
            <person name="Wedrychowicz H."/>
        </authorList>
    </citation>
    <scope>NUCLEOTIDE SEQUENCE [LARGE SCALE GENOMIC DNA]</scope>
    <source>
        <strain evidence="17 18">DSM 17918</strain>
    </source>
</reference>
<evidence type="ECO:0000256" key="2">
    <source>
        <dbReference type="ARBA" id="ARBA00003949"/>
    </source>
</evidence>
<feature type="active site" description="Proton donor" evidence="12">
    <location>
        <position position="64"/>
    </location>
</feature>
<comment type="catalytic activity">
    <reaction evidence="11 15">
        <text>cytidine + H2O + H(+) = uridine + NH4(+)</text>
        <dbReference type="Rhea" id="RHEA:16069"/>
        <dbReference type="ChEBI" id="CHEBI:15377"/>
        <dbReference type="ChEBI" id="CHEBI:15378"/>
        <dbReference type="ChEBI" id="CHEBI:16704"/>
        <dbReference type="ChEBI" id="CHEBI:17562"/>
        <dbReference type="ChEBI" id="CHEBI:28938"/>
        <dbReference type="EC" id="3.5.4.5"/>
    </reaction>
</comment>
<comment type="function">
    <text evidence="2 15">This enzyme scavenges exogenous and endogenous cytidine and 2'-deoxycytidine for UMP synthesis.</text>
</comment>
<evidence type="ECO:0000256" key="7">
    <source>
        <dbReference type="ARBA" id="ARBA00022801"/>
    </source>
</evidence>
<dbReference type="InterPro" id="IPR006262">
    <property type="entry name" value="Cyt_deam_tetra"/>
</dbReference>
<dbReference type="GO" id="GO:0005829">
    <property type="term" value="C:cytosol"/>
    <property type="evidence" value="ECO:0007669"/>
    <property type="project" value="TreeGrafter"/>
</dbReference>
<dbReference type="InterPro" id="IPR016193">
    <property type="entry name" value="Cytidine_deaminase-like"/>
</dbReference>
<dbReference type="EMBL" id="FQVH01000001">
    <property type="protein sequence ID" value="SHE34345.1"/>
    <property type="molecule type" value="Genomic_DNA"/>
</dbReference>
<dbReference type="Pfam" id="PF00383">
    <property type="entry name" value="dCMP_cyt_deam_1"/>
    <property type="match status" value="1"/>
</dbReference>
<feature type="domain" description="CMP/dCMP-type deaminase" evidence="16">
    <location>
        <begin position="10"/>
        <end position="136"/>
    </location>
</feature>
<evidence type="ECO:0000256" key="1">
    <source>
        <dbReference type="ARBA" id="ARBA00001947"/>
    </source>
</evidence>
<keyword evidence="8 14" id="KW-0862">Zinc</keyword>
<evidence type="ECO:0000313" key="18">
    <source>
        <dbReference type="Proteomes" id="UP000184088"/>
    </source>
</evidence>
<evidence type="ECO:0000256" key="6">
    <source>
        <dbReference type="ARBA" id="ARBA00022723"/>
    </source>
</evidence>
<feature type="binding site" evidence="14">
    <location>
        <position position="95"/>
    </location>
    <ligand>
        <name>Zn(2+)</name>
        <dbReference type="ChEBI" id="CHEBI:29105"/>
        <note>catalytic</note>
    </ligand>
</feature>
<gene>
    <name evidence="17" type="ORF">SAMN02746089_00097</name>
</gene>
<keyword evidence="18" id="KW-1185">Reference proteome</keyword>
<evidence type="ECO:0000256" key="14">
    <source>
        <dbReference type="PIRSR" id="PIRSR606262-3"/>
    </source>
</evidence>
<dbReference type="NCBIfam" id="NF004064">
    <property type="entry name" value="PRK05578.1"/>
    <property type="match status" value="1"/>
</dbReference>
<dbReference type="Gene3D" id="3.40.140.10">
    <property type="entry name" value="Cytidine Deaminase, domain 2"/>
    <property type="match status" value="1"/>
</dbReference>
<evidence type="ECO:0000259" key="16">
    <source>
        <dbReference type="PROSITE" id="PS51747"/>
    </source>
</evidence>
<dbReference type="InterPro" id="IPR050202">
    <property type="entry name" value="Cyt/Deoxycyt_deaminase"/>
</dbReference>
<dbReference type="CDD" id="cd01283">
    <property type="entry name" value="cytidine_deaminase"/>
    <property type="match status" value="1"/>
</dbReference>
<organism evidence="17 18">
    <name type="scientific">Caldanaerobius fijiensis DSM 17918</name>
    <dbReference type="NCBI Taxonomy" id="1121256"/>
    <lineage>
        <taxon>Bacteria</taxon>
        <taxon>Bacillati</taxon>
        <taxon>Bacillota</taxon>
        <taxon>Clostridia</taxon>
        <taxon>Thermoanaerobacterales</taxon>
        <taxon>Thermoanaerobacteraceae</taxon>
        <taxon>Caldanaerobius</taxon>
    </lineage>
</organism>
<dbReference type="InterPro" id="IPR002125">
    <property type="entry name" value="CMP_dCMP_dom"/>
</dbReference>
<evidence type="ECO:0000256" key="5">
    <source>
        <dbReference type="ARBA" id="ARBA00018266"/>
    </source>
</evidence>
<dbReference type="AlphaFoldDB" id="A0A1M4SQ94"/>
<dbReference type="PANTHER" id="PTHR11644:SF2">
    <property type="entry name" value="CYTIDINE DEAMINASE"/>
    <property type="match status" value="1"/>
</dbReference>
<feature type="binding site" evidence="13">
    <location>
        <begin position="51"/>
        <end position="57"/>
    </location>
    <ligand>
        <name>substrate</name>
    </ligand>
</feature>
<evidence type="ECO:0000256" key="13">
    <source>
        <dbReference type="PIRSR" id="PIRSR606262-2"/>
    </source>
</evidence>
<feature type="binding site" evidence="14">
    <location>
        <position position="62"/>
    </location>
    <ligand>
        <name>Zn(2+)</name>
        <dbReference type="ChEBI" id="CHEBI:29105"/>
        <note>catalytic</note>
    </ligand>
</feature>
<dbReference type="NCBIfam" id="TIGR01354">
    <property type="entry name" value="cyt_deam_tetra"/>
    <property type="match status" value="1"/>
</dbReference>
<evidence type="ECO:0000313" key="17">
    <source>
        <dbReference type="EMBL" id="SHE34345.1"/>
    </source>
</evidence>
<name>A0A1M4SQ94_9THEO</name>
<dbReference type="Proteomes" id="UP000184088">
    <property type="component" value="Unassembled WGS sequence"/>
</dbReference>
<evidence type="ECO:0000256" key="9">
    <source>
        <dbReference type="ARBA" id="ARBA00032005"/>
    </source>
</evidence>
<accession>A0A1M4SQ94</accession>
<dbReference type="FunFam" id="3.40.140.10:FF:000008">
    <property type="entry name" value="Cytidine deaminase"/>
    <property type="match status" value="1"/>
</dbReference>
<dbReference type="OrthoDB" id="9795347at2"/>
<evidence type="ECO:0000256" key="11">
    <source>
        <dbReference type="ARBA" id="ARBA00049558"/>
    </source>
</evidence>
<dbReference type="SUPFAM" id="SSF53927">
    <property type="entry name" value="Cytidine deaminase-like"/>
    <property type="match status" value="1"/>
</dbReference>
<evidence type="ECO:0000256" key="4">
    <source>
        <dbReference type="ARBA" id="ARBA00012783"/>
    </source>
</evidence>
<dbReference type="GO" id="GO:0042802">
    <property type="term" value="F:identical protein binding"/>
    <property type="evidence" value="ECO:0007669"/>
    <property type="project" value="UniProtKB-ARBA"/>
</dbReference>
<feature type="binding site" evidence="14">
    <location>
        <position position="98"/>
    </location>
    <ligand>
        <name>Zn(2+)</name>
        <dbReference type="ChEBI" id="CHEBI:29105"/>
        <note>catalytic</note>
    </ligand>
</feature>
<evidence type="ECO:0000256" key="10">
    <source>
        <dbReference type="ARBA" id="ARBA00049252"/>
    </source>
</evidence>
<proteinExistence type="inferred from homology"/>
<dbReference type="STRING" id="1121256.SAMN02746089_00097"/>
<evidence type="ECO:0000256" key="8">
    <source>
        <dbReference type="ARBA" id="ARBA00022833"/>
    </source>
</evidence>
<keyword evidence="7 15" id="KW-0378">Hydrolase</keyword>
<sequence>MVESDYVPDESTLDLIKKAFNAKNNAYARYSGFKVGAVALTGDGSIFTGCNVENASYGLTMCAERVALFKAYSEGKRDIKTIVVIGETDDPISPCGACRQVILELAPEAEIVLVNRDMTKILKFKTAELLPYAFKL</sequence>
<dbReference type="GO" id="GO:0072527">
    <property type="term" value="P:pyrimidine-containing compound metabolic process"/>
    <property type="evidence" value="ECO:0007669"/>
    <property type="project" value="UniProtKB-ARBA"/>
</dbReference>
<dbReference type="EC" id="3.5.4.5" evidence="4 15"/>
<comment type="catalytic activity">
    <reaction evidence="10 15">
        <text>2'-deoxycytidine + H2O + H(+) = 2'-deoxyuridine + NH4(+)</text>
        <dbReference type="Rhea" id="RHEA:13433"/>
        <dbReference type="ChEBI" id="CHEBI:15377"/>
        <dbReference type="ChEBI" id="CHEBI:15378"/>
        <dbReference type="ChEBI" id="CHEBI:15698"/>
        <dbReference type="ChEBI" id="CHEBI:16450"/>
        <dbReference type="ChEBI" id="CHEBI:28938"/>
        <dbReference type="EC" id="3.5.4.5"/>
    </reaction>
</comment>
<keyword evidence="6 14" id="KW-0479">Metal-binding</keyword>
<evidence type="ECO:0000256" key="15">
    <source>
        <dbReference type="RuleBase" id="RU364006"/>
    </source>
</evidence>
<dbReference type="GO" id="GO:0008270">
    <property type="term" value="F:zinc ion binding"/>
    <property type="evidence" value="ECO:0007669"/>
    <property type="project" value="UniProtKB-UniRule"/>
</dbReference>
<evidence type="ECO:0000256" key="3">
    <source>
        <dbReference type="ARBA" id="ARBA00006576"/>
    </source>
</evidence>
<evidence type="ECO:0000256" key="12">
    <source>
        <dbReference type="PIRSR" id="PIRSR606262-1"/>
    </source>
</evidence>
<protein>
    <recommendedName>
        <fullName evidence="5 15">Cytidine deaminase</fullName>
        <ecNumber evidence="4 15">3.5.4.5</ecNumber>
    </recommendedName>
    <alternativeName>
        <fullName evidence="9 15">Cytidine aminohydrolase</fullName>
    </alternativeName>
</protein>
<dbReference type="PROSITE" id="PS51747">
    <property type="entry name" value="CYT_DCMP_DEAMINASES_2"/>
    <property type="match status" value="1"/>
</dbReference>
<dbReference type="PANTHER" id="PTHR11644">
    <property type="entry name" value="CYTIDINE DEAMINASE"/>
    <property type="match status" value="1"/>
</dbReference>
<dbReference type="RefSeq" id="WP_073341127.1">
    <property type="nucleotide sequence ID" value="NZ_FQVH01000001.1"/>
</dbReference>